<dbReference type="GO" id="GO:0006310">
    <property type="term" value="P:DNA recombination"/>
    <property type="evidence" value="ECO:0007669"/>
    <property type="project" value="UniProtKB-UniRule"/>
</dbReference>
<dbReference type="InterPro" id="IPR003717">
    <property type="entry name" value="RecO"/>
</dbReference>
<keyword evidence="5 7" id="KW-0234">DNA repair</keyword>
<dbReference type="PANTHER" id="PTHR33991:SF1">
    <property type="entry name" value="DNA REPAIR PROTEIN RECO"/>
    <property type="match status" value="1"/>
</dbReference>
<evidence type="ECO:0000256" key="5">
    <source>
        <dbReference type="ARBA" id="ARBA00023204"/>
    </source>
</evidence>
<sequence length="268" mass="30388">MLHRTEGIVLNSFPYGEADLIVSFFTIDHGVVRVFAKGPRKTKSRFGSALEPLTYSRMAFWARENTPLPRLTQADIIYPYQKLREEFGCFQRVSELVEMTLGLLPEMAPHRELFDILRKALKLIETDRLPYRGYLFYKVKLLTLSGFLPRLSGCARCGRAGTSFYFQDGSIVCSACLDARGGARAGGDNSGGGSPKVELSMGAISVYEKIRQWRWEMLGRLVPSQRLAQELERMLNLHIRFTIDKDIRTNSFLLAHQKRDGLACTTPQ</sequence>
<dbReference type="InterPro" id="IPR022572">
    <property type="entry name" value="DNA_rep/recomb_RecO_N"/>
</dbReference>
<dbReference type="Pfam" id="PF02565">
    <property type="entry name" value="RecO_C"/>
    <property type="match status" value="1"/>
</dbReference>
<reference evidence="9 10" key="1">
    <citation type="submission" date="2015-02" db="EMBL/GenBank/DDBJ databases">
        <title>Single-cell genomics of uncultivated deep-branching MTB reveals a conserved set of magnetosome genes.</title>
        <authorList>
            <person name="Kolinko S."/>
            <person name="Richter M."/>
            <person name="Glockner F.O."/>
            <person name="Brachmann A."/>
            <person name="Schuler D."/>
        </authorList>
    </citation>
    <scope>NUCLEOTIDE SEQUENCE [LARGE SCALE GENOMIC DNA]</scope>
    <source>
        <strain evidence="9">TM-1</strain>
    </source>
</reference>
<comment type="caution">
    <text evidence="9">The sequence shown here is derived from an EMBL/GenBank/DDBJ whole genome shotgun (WGS) entry which is preliminary data.</text>
</comment>
<dbReference type="InterPro" id="IPR042242">
    <property type="entry name" value="RecO_C"/>
</dbReference>
<evidence type="ECO:0000313" key="9">
    <source>
        <dbReference type="EMBL" id="KJU87680.1"/>
    </source>
</evidence>
<keyword evidence="3 7" id="KW-0227">DNA damage</keyword>
<keyword evidence="4 7" id="KW-0233">DNA recombination</keyword>
<evidence type="ECO:0000256" key="4">
    <source>
        <dbReference type="ARBA" id="ARBA00023172"/>
    </source>
</evidence>
<dbReference type="Gene3D" id="1.20.1440.120">
    <property type="entry name" value="Recombination protein O, C-terminal domain"/>
    <property type="match status" value="1"/>
</dbReference>
<dbReference type="GO" id="GO:0043590">
    <property type="term" value="C:bacterial nucleoid"/>
    <property type="evidence" value="ECO:0007669"/>
    <property type="project" value="TreeGrafter"/>
</dbReference>
<dbReference type="EMBL" id="LACI01000056">
    <property type="protein sequence ID" value="KJU87680.1"/>
    <property type="molecule type" value="Genomic_DNA"/>
</dbReference>
<dbReference type="SUPFAM" id="SSF57863">
    <property type="entry name" value="ArfGap/RecO-like zinc finger"/>
    <property type="match status" value="1"/>
</dbReference>
<dbReference type="Gene3D" id="2.40.50.140">
    <property type="entry name" value="Nucleic acid-binding proteins"/>
    <property type="match status" value="1"/>
</dbReference>
<dbReference type="GO" id="GO:0006302">
    <property type="term" value="P:double-strand break repair"/>
    <property type="evidence" value="ECO:0007669"/>
    <property type="project" value="TreeGrafter"/>
</dbReference>
<evidence type="ECO:0000256" key="1">
    <source>
        <dbReference type="ARBA" id="ARBA00007452"/>
    </source>
</evidence>
<dbReference type="PANTHER" id="PTHR33991">
    <property type="entry name" value="DNA REPAIR PROTEIN RECO"/>
    <property type="match status" value="1"/>
</dbReference>
<evidence type="ECO:0000256" key="7">
    <source>
        <dbReference type="HAMAP-Rule" id="MF_00201"/>
    </source>
</evidence>
<dbReference type="InterPro" id="IPR037278">
    <property type="entry name" value="ARFGAP/RecO"/>
</dbReference>
<evidence type="ECO:0000313" key="10">
    <source>
        <dbReference type="Proteomes" id="UP000033423"/>
    </source>
</evidence>
<dbReference type="AlphaFoldDB" id="A0A0F3H0L7"/>
<keyword evidence="10" id="KW-1185">Reference proteome</keyword>
<dbReference type="HAMAP" id="MF_00201">
    <property type="entry name" value="RecO"/>
    <property type="match status" value="1"/>
</dbReference>
<evidence type="ECO:0000259" key="8">
    <source>
        <dbReference type="Pfam" id="PF11967"/>
    </source>
</evidence>
<organism evidence="9 10">
    <name type="scientific">Candidatus Magnetobacterium bavaricum</name>
    <dbReference type="NCBI Taxonomy" id="29290"/>
    <lineage>
        <taxon>Bacteria</taxon>
        <taxon>Pseudomonadati</taxon>
        <taxon>Nitrospirota</taxon>
        <taxon>Thermodesulfovibrionia</taxon>
        <taxon>Thermodesulfovibrionales</taxon>
        <taxon>Candidatus Magnetobacteriaceae</taxon>
        <taxon>Candidatus Magnetobacterium</taxon>
    </lineage>
</organism>
<dbReference type="Proteomes" id="UP000033423">
    <property type="component" value="Unassembled WGS sequence"/>
</dbReference>
<dbReference type="NCBIfam" id="TIGR00613">
    <property type="entry name" value="reco"/>
    <property type="match status" value="1"/>
</dbReference>
<dbReference type="InterPro" id="IPR012340">
    <property type="entry name" value="NA-bd_OB-fold"/>
</dbReference>
<evidence type="ECO:0000256" key="2">
    <source>
        <dbReference type="ARBA" id="ARBA00021310"/>
    </source>
</evidence>
<comment type="function">
    <text evidence="7">Involved in DNA repair and RecF pathway recombination.</text>
</comment>
<protein>
    <recommendedName>
        <fullName evidence="2 7">DNA repair protein RecO</fullName>
    </recommendedName>
    <alternativeName>
        <fullName evidence="6 7">Recombination protein O</fullName>
    </alternativeName>
</protein>
<dbReference type="SUPFAM" id="SSF50249">
    <property type="entry name" value="Nucleic acid-binding proteins"/>
    <property type="match status" value="1"/>
</dbReference>
<accession>A0A0F3H0L7</accession>
<dbReference type="Pfam" id="PF11967">
    <property type="entry name" value="RecO_N"/>
    <property type="match status" value="1"/>
</dbReference>
<gene>
    <name evidence="7" type="primary">recO</name>
    <name evidence="9" type="ORF">MBAV_000122</name>
</gene>
<evidence type="ECO:0000256" key="6">
    <source>
        <dbReference type="ARBA" id="ARBA00033409"/>
    </source>
</evidence>
<comment type="similarity">
    <text evidence="1 7">Belongs to the RecO family.</text>
</comment>
<proteinExistence type="inferred from homology"/>
<evidence type="ECO:0000256" key="3">
    <source>
        <dbReference type="ARBA" id="ARBA00022763"/>
    </source>
</evidence>
<feature type="domain" description="DNA replication/recombination mediator RecO N-terminal" evidence="8">
    <location>
        <begin position="1"/>
        <end position="80"/>
    </location>
</feature>
<name>A0A0F3H0L7_9BACT</name>